<reference evidence="5" key="1">
    <citation type="submission" date="2016-03" db="EMBL/GenBank/DDBJ databases">
        <authorList>
            <person name="Devillers Hugo."/>
        </authorList>
    </citation>
    <scope>NUCLEOTIDE SEQUENCE [LARGE SCALE GENOMIC DNA]</scope>
</reference>
<feature type="compositionally biased region" description="Polar residues" evidence="3">
    <location>
        <begin position="31"/>
        <end position="54"/>
    </location>
</feature>
<evidence type="ECO:0000313" key="5">
    <source>
        <dbReference type="Proteomes" id="UP000189911"/>
    </source>
</evidence>
<dbReference type="OrthoDB" id="4070119at2759"/>
<keyword evidence="5" id="KW-1185">Reference proteome</keyword>
<evidence type="ECO:0000313" key="4">
    <source>
        <dbReference type="EMBL" id="SCV05145.1"/>
    </source>
</evidence>
<dbReference type="Pfam" id="PF08692">
    <property type="entry name" value="Pet20"/>
    <property type="match status" value="1"/>
</dbReference>
<dbReference type="InterPro" id="IPR014804">
    <property type="entry name" value="Pet20-like"/>
</dbReference>
<feature type="region of interest" description="Disordered" evidence="3">
    <location>
        <begin position="31"/>
        <end position="75"/>
    </location>
</feature>
<keyword evidence="2" id="KW-0496">Mitochondrion</keyword>
<name>A0A1G4KKY6_9SACH</name>
<evidence type="ECO:0000256" key="2">
    <source>
        <dbReference type="ARBA" id="ARBA00023128"/>
    </source>
</evidence>
<dbReference type="AlphaFoldDB" id="A0A1G4KKY6"/>
<dbReference type="EMBL" id="LT598447">
    <property type="protein sequence ID" value="SCV05145.1"/>
    <property type="molecule type" value="Genomic_DNA"/>
</dbReference>
<protein>
    <submittedName>
        <fullName evidence="4">LANO_0H01046g1_1</fullName>
    </submittedName>
</protein>
<organism evidence="4 5">
    <name type="scientific">Lachancea nothofagi CBS 11611</name>
    <dbReference type="NCBI Taxonomy" id="1266666"/>
    <lineage>
        <taxon>Eukaryota</taxon>
        <taxon>Fungi</taxon>
        <taxon>Dikarya</taxon>
        <taxon>Ascomycota</taxon>
        <taxon>Saccharomycotina</taxon>
        <taxon>Saccharomycetes</taxon>
        <taxon>Saccharomycetales</taxon>
        <taxon>Saccharomycetaceae</taxon>
        <taxon>Lachancea</taxon>
    </lineage>
</organism>
<feature type="compositionally biased region" description="Polar residues" evidence="3">
    <location>
        <begin position="61"/>
        <end position="73"/>
    </location>
</feature>
<gene>
    <name evidence="4" type="ORF">LANO_0H01046G</name>
</gene>
<dbReference type="GO" id="GO:0005739">
    <property type="term" value="C:mitochondrion"/>
    <property type="evidence" value="ECO:0007669"/>
    <property type="project" value="UniProtKB-SubCell"/>
</dbReference>
<dbReference type="Proteomes" id="UP000189911">
    <property type="component" value="Chromosome H"/>
</dbReference>
<evidence type="ECO:0000256" key="1">
    <source>
        <dbReference type="ARBA" id="ARBA00004173"/>
    </source>
</evidence>
<proteinExistence type="predicted"/>
<sequence length="468" mass="53870">MLRTFQYRHSRISRAHNRAAFFLLSSRTISSSNNNGSSKDVKTDSTPNRTANSESKPDSRLASNRTFGKNNRTPGFLVPKVNSTDHIQQDEVHTEGLFAGHRPLFLGELSVKTATSSGNLDGIFSTITKIKKVTDETKSSEIDIQGIISDLKSDDIHVSFDKSGAAKKPVIPWDASISGMVYNDEPFKDIPRTVVGRLKPFKLMRIERKNKGTKFKAPELIKLKFHNSKIDDEAQLIDINQKNHKKLTNAEYCDTMTRARHEYHAIIKSLSQFKFIRSDQHVFKTDVDKLNNLLVKEFHKTANLSIDSEFLRNQLPFYIYIEKSLSSKLLFQRFLKKRISYHIDPLLKSILGSYGTEDQAQKFEKRIRLKVNTITQDLSDYLPSVFFTGDVVDCVSHASPVSGFGRLHWLKSTKRRKSIWGKNIENDYVLNVNENYRMTRSGVKYMKYPISLHCKTFREAFTEWEYYT</sequence>
<accession>A0A1G4KKY6</accession>
<evidence type="ECO:0000256" key="3">
    <source>
        <dbReference type="SAM" id="MobiDB-lite"/>
    </source>
</evidence>
<comment type="subcellular location">
    <subcellularLocation>
        <location evidence="1">Mitochondrion</location>
    </subcellularLocation>
</comment>